<dbReference type="Proteomes" id="UP001632038">
    <property type="component" value="Unassembled WGS sequence"/>
</dbReference>
<protein>
    <recommendedName>
        <fullName evidence="4">Glycosyltransferase N-terminal domain-containing protein</fullName>
    </recommendedName>
</protein>
<dbReference type="GO" id="GO:0016757">
    <property type="term" value="F:glycosyltransferase activity"/>
    <property type="evidence" value="ECO:0007669"/>
    <property type="project" value="UniProtKB-KW"/>
</dbReference>
<sequence>MGMQSKGHAIMIALPYQGHINPYISLALKLASKGFTITFVHLEFIHHKLSKAHHNGEVEDFFSEARESGLDIRYATIGDGFPLEFDRDRKVQEYWEVMLRDFPGRVDEFVGKMIDQSQPCDVQYFLVTDTVYSWAAIIADKYKLVNVSFFTEPALVFSLQYHWDLLKERGHFPCKDKIEDITYVPGVDSINTRDLMSTLREHEPEDVVYKMLSQAFEEVKKADFILHNTVKDLESEALSALNKYQPNYAVGPINFSKTLAPNTVSKSFWSESDCTKWLESKSIGSVLYVSFGSLVHTNKQIIEEMAYGLLLSEVNFIWVIRDGILESGDANVLPVGYEDEIKDKGLIVPWCNQIEVLSNPTVGGFLTHNGWNSTVESMWCGVPMICYPVTYDQPTNRKLVVDDWKIGINLCDGESVNRFEVAERIKSFMSDGSISKSFKMKADKVKETMQKALEIDGSSGRNFDRFIKDLEAKIHNKAANVENLCK</sequence>
<keyword evidence="2" id="KW-0328">Glycosyltransferase</keyword>
<evidence type="ECO:0000256" key="1">
    <source>
        <dbReference type="ARBA" id="ARBA00009995"/>
    </source>
</evidence>
<gene>
    <name evidence="5" type="ORF">CASFOL_027497</name>
</gene>
<dbReference type="PANTHER" id="PTHR11926">
    <property type="entry name" value="GLUCOSYL/GLUCURONOSYL TRANSFERASES"/>
    <property type="match status" value="1"/>
</dbReference>
<comment type="similarity">
    <text evidence="1">Belongs to the UDP-glycosyltransferase family.</text>
</comment>
<evidence type="ECO:0000313" key="6">
    <source>
        <dbReference type="Proteomes" id="UP001632038"/>
    </source>
</evidence>
<evidence type="ECO:0000259" key="4">
    <source>
        <dbReference type="Pfam" id="PF26168"/>
    </source>
</evidence>
<evidence type="ECO:0000256" key="2">
    <source>
        <dbReference type="ARBA" id="ARBA00022676"/>
    </source>
</evidence>
<dbReference type="AlphaFoldDB" id="A0ABD3CHH5"/>
<reference evidence="6" key="1">
    <citation type="journal article" date="2024" name="IScience">
        <title>Strigolactones Initiate the Formation of Haustorium-like Structures in Castilleja.</title>
        <authorList>
            <person name="Buerger M."/>
            <person name="Peterson D."/>
            <person name="Chory J."/>
        </authorList>
    </citation>
    <scope>NUCLEOTIDE SEQUENCE [LARGE SCALE GENOMIC DNA]</scope>
</reference>
<dbReference type="InterPro" id="IPR058980">
    <property type="entry name" value="Glyco_transf_N"/>
</dbReference>
<dbReference type="EMBL" id="JAVIJP010000036">
    <property type="protein sequence ID" value="KAL3628451.1"/>
    <property type="molecule type" value="Genomic_DNA"/>
</dbReference>
<dbReference type="Pfam" id="PF00201">
    <property type="entry name" value="UDPGT"/>
    <property type="match status" value="1"/>
</dbReference>
<comment type="caution">
    <text evidence="5">The sequence shown here is derived from an EMBL/GenBank/DDBJ whole genome shotgun (WGS) entry which is preliminary data.</text>
</comment>
<dbReference type="Pfam" id="PF26168">
    <property type="entry name" value="Glyco_transf_N"/>
    <property type="match status" value="1"/>
</dbReference>
<feature type="domain" description="Glycosyltransferase N-terminal" evidence="4">
    <location>
        <begin position="10"/>
        <end position="254"/>
    </location>
</feature>
<dbReference type="SUPFAM" id="SSF53756">
    <property type="entry name" value="UDP-Glycosyltransferase/glycogen phosphorylase"/>
    <property type="match status" value="1"/>
</dbReference>
<dbReference type="GO" id="GO:0016138">
    <property type="term" value="P:glycoside biosynthetic process"/>
    <property type="evidence" value="ECO:0007669"/>
    <property type="project" value="UniProtKB-ARBA"/>
</dbReference>
<name>A0ABD3CHH5_9LAMI</name>
<organism evidence="5 6">
    <name type="scientific">Castilleja foliolosa</name>
    <dbReference type="NCBI Taxonomy" id="1961234"/>
    <lineage>
        <taxon>Eukaryota</taxon>
        <taxon>Viridiplantae</taxon>
        <taxon>Streptophyta</taxon>
        <taxon>Embryophyta</taxon>
        <taxon>Tracheophyta</taxon>
        <taxon>Spermatophyta</taxon>
        <taxon>Magnoliopsida</taxon>
        <taxon>eudicotyledons</taxon>
        <taxon>Gunneridae</taxon>
        <taxon>Pentapetalae</taxon>
        <taxon>asterids</taxon>
        <taxon>lamiids</taxon>
        <taxon>Lamiales</taxon>
        <taxon>Orobanchaceae</taxon>
        <taxon>Pedicularideae</taxon>
        <taxon>Castillejinae</taxon>
        <taxon>Castilleja</taxon>
    </lineage>
</organism>
<accession>A0ABD3CHH5</accession>
<evidence type="ECO:0000256" key="3">
    <source>
        <dbReference type="ARBA" id="ARBA00022679"/>
    </source>
</evidence>
<evidence type="ECO:0000313" key="5">
    <source>
        <dbReference type="EMBL" id="KAL3628451.1"/>
    </source>
</evidence>
<dbReference type="PANTHER" id="PTHR11926:SF774">
    <property type="entry name" value="UDP-GLYCOSYLTRANSFERASE 85A1-RELATED"/>
    <property type="match status" value="1"/>
</dbReference>
<dbReference type="Gene3D" id="3.40.50.2000">
    <property type="entry name" value="Glycogen Phosphorylase B"/>
    <property type="match status" value="2"/>
</dbReference>
<keyword evidence="3" id="KW-0808">Transferase</keyword>
<dbReference type="InterPro" id="IPR002213">
    <property type="entry name" value="UDP_glucos_trans"/>
</dbReference>
<dbReference type="CDD" id="cd03784">
    <property type="entry name" value="GT1_Gtf-like"/>
    <property type="match status" value="1"/>
</dbReference>
<dbReference type="FunFam" id="3.40.50.2000:FF:000060">
    <property type="entry name" value="Glycosyltransferase"/>
    <property type="match status" value="1"/>
</dbReference>
<keyword evidence="6" id="KW-1185">Reference proteome</keyword>
<proteinExistence type="inferred from homology"/>